<dbReference type="KEGG" id="mng:MNEG_15074"/>
<feature type="non-terminal residue" evidence="2">
    <location>
        <position position="174"/>
    </location>
</feature>
<dbReference type="GeneID" id="25732699"/>
<feature type="compositionally biased region" description="Low complexity" evidence="1">
    <location>
        <begin position="89"/>
        <end position="98"/>
    </location>
</feature>
<sequence length="174" mass="16853">MQLLDDSGGGGGVEQAPEAPPLPPGPWGGAWALDGEDDEEEDEGWGVVRAPFLPPPPSRPEDVEHWAVSILMVSITGLRLGFGEDPEELASGAGAGEAPWAGLGGNGRPGWGSRRPRGEGAEGGRAARAMITDNPAAAGGGGGGAGGAAGGGGGGPSAAQALLSSSPGSNGMLS</sequence>
<accession>A0A0D2LM48</accession>
<evidence type="ECO:0000256" key="1">
    <source>
        <dbReference type="SAM" id="MobiDB-lite"/>
    </source>
</evidence>
<evidence type="ECO:0000313" key="3">
    <source>
        <dbReference type="Proteomes" id="UP000054498"/>
    </source>
</evidence>
<evidence type="ECO:0000313" key="2">
    <source>
        <dbReference type="EMBL" id="KIY92889.1"/>
    </source>
</evidence>
<feature type="region of interest" description="Disordered" evidence="1">
    <location>
        <begin position="1"/>
        <end position="62"/>
    </location>
</feature>
<dbReference type="EMBL" id="KK105222">
    <property type="protein sequence ID" value="KIY92889.1"/>
    <property type="molecule type" value="Genomic_DNA"/>
</dbReference>
<feature type="compositionally biased region" description="Gly residues" evidence="1">
    <location>
        <begin position="138"/>
        <end position="156"/>
    </location>
</feature>
<proteinExistence type="predicted"/>
<feature type="compositionally biased region" description="Acidic residues" evidence="1">
    <location>
        <begin position="34"/>
        <end position="44"/>
    </location>
</feature>
<feature type="compositionally biased region" description="Low complexity" evidence="1">
    <location>
        <begin position="157"/>
        <end position="174"/>
    </location>
</feature>
<gene>
    <name evidence="2" type="ORF">MNEG_15074</name>
</gene>
<organism evidence="2 3">
    <name type="scientific">Monoraphidium neglectum</name>
    <dbReference type="NCBI Taxonomy" id="145388"/>
    <lineage>
        <taxon>Eukaryota</taxon>
        <taxon>Viridiplantae</taxon>
        <taxon>Chlorophyta</taxon>
        <taxon>core chlorophytes</taxon>
        <taxon>Chlorophyceae</taxon>
        <taxon>CS clade</taxon>
        <taxon>Sphaeropleales</taxon>
        <taxon>Selenastraceae</taxon>
        <taxon>Monoraphidium</taxon>
    </lineage>
</organism>
<feature type="region of interest" description="Disordered" evidence="1">
    <location>
        <begin position="87"/>
        <end position="174"/>
    </location>
</feature>
<reference evidence="2 3" key="1">
    <citation type="journal article" date="2013" name="BMC Genomics">
        <title>Reconstruction of the lipid metabolism for the microalga Monoraphidium neglectum from its genome sequence reveals characteristics suitable for biofuel production.</title>
        <authorList>
            <person name="Bogen C."/>
            <person name="Al-Dilaimi A."/>
            <person name="Albersmeier A."/>
            <person name="Wichmann J."/>
            <person name="Grundmann M."/>
            <person name="Rupp O."/>
            <person name="Lauersen K.J."/>
            <person name="Blifernez-Klassen O."/>
            <person name="Kalinowski J."/>
            <person name="Goesmann A."/>
            <person name="Mussgnug J.H."/>
            <person name="Kruse O."/>
        </authorList>
    </citation>
    <scope>NUCLEOTIDE SEQUENCE [LARGE SCALE GENOMIC DNA]</scope>
    <source>
        <strain evidence="2 3">SAG 48.87</strain>
    </source>
</reference>
<dbReference type="AlphaFoldDB" id="A0A0D2LM48"/>
<dbReference type="RefSeq" id="XP_013891909.1">
    <property type="nucleotide sequence ID" value="XM_014036455.1"/>
</dbReference>
<keyword evidence="3" id="KW-1185">Reference proteome</keyword>
<dbReference type="Proteomes" id="UP000054498">
    <property type="component" value="Unassembled WGS sequence"/>
</dbReference>
<name>A0A0D2LM48_9CHLO</name>
<protein>
    <submittedName>
        <fullName evidence="2">Uncharacterized protein</fullName>
    </submittedName>
</protein>